<evidence type="ECO:0000313" key="3">
    <source>
        <dbReference type="Proteomes" id="UP000007842"/>
    </source>
</evidence>
<feature type="compositionally biased region" description="Polar residues" evidence="1">
    <location>
        <begin position="1"/>
        <end position="13"/>
    </location>
</feature>
<dbReference type="HOGENOM" id="CLU_3277137_0_0_11"/>
<feature type="compositionally biased region" description="Polar residues" evidence="1">
    <location>
        <begin position="21"/>
        <end position="31"/>
    </location>
</feature>
<accession>G8WYB1</accession>
<reference evidence="3" key="1">
    <citation type="submission" date="2011-12" db="EMBL/GenBank/DDBJ databases">
        <title>Complete genome sequence of Streptomyces cattleya strain DSM 46488.</title>
        <authorList>
            <person name="Ou H.-Y."/>
            <person name="Li P."/>
            <person name="Zhao C."/>
            <person name="O'Hagan D."/>
            <person name="Deng Z."/>
        </authorList>
    </citation>
    <scope>NUCLEOTIDE SEQUENCE [LARGE SCALE GENOMIC DNA]</scope>
    <source>
        <strain evidence="3">ATCC 35852 / DSM 46488 / JCM 4925 / NBRC 14057 / NRRL 8057</strain>
    </source>
</reference>
<dbReference type="PATRIC" id="fig|1003195.29.peg.5493"/>
<proteinExistence type="predicted"/>
<sequence>MNASFRTWVSSRTECGHPDTSAVTGPFSDSPTAEPCASSAS</sequence>
<feature type="region of interest" description="Disordered" evidence="1">
    <location>
        <begin position="1"/>
        <end position="41"/>
    </location>
</feature>
<dbReference type="EMBL" id="CP003219">
    <property type="protein sequence ID" value="AEW97882.1"/>
    <property type="molecule type" value="Genomic_DNA"/>
</dbReference>
<dbReference type="AlphaFoldDB" id="G8WYB1"/>
<protein>
    <submittedName>
        <fullName evidence="2">Uncharacterized protein</fullName>
    </submittedName>
</protein>
<dbReference type="Proteomes" id="UP000007842">
    <property type="component" value="Chromosome"/>
</dbReference>
<evidence type="ECO:0000256" key="1">
    <source>
        <dbReference type="SAM" id="MobiDB-lite"/>
    </source>
</evidence>
<organism evidence="2 3">
    <name type="scientific">Streptantibioticus cattleyicolor (strain ATCC 35852 / DSM 46488 / JCM 4925 / NBRC 14057 / NRRL 8057)</name>
    <name type="common">Streptomyces cattleya</name>
    <dbReference type="NCBI Taxonomy" id="1003195"/>
    <lineage>
        <taxon>Bacteria</taxon>
        <taxon>Bacillati</taxon>
        <taxon>Actinomycetota</taxon>
        <taxon>Actinomycetes</taxon>
        <taxon>Kitasatosporales</taxon>
        <taxon>Streptomycetaceae</taxon>
        <taxon>Streptantibioticus</taxon>
    </lineage>
</organism>
<gene>
    <name evidence="2" type="ordered locus">SCATT_55110</name>
</gene>
<keyword evidence="3" id="KW-1185">Reference proteome</keyword>
<evidence type="ECO:0000313" key="2">
    <source>
        <dbReference type="EMBL" id="AEW97882.1"/>
    </source>
</evidence>
<dbReference type="STRING" id="1003195.SCATT_55110"/>
<dbReference type="KEGG" id="scy:SCATT_55110"/>
<name>G8WYB1_STREN</name>